<evidence type="ECO:0000313" key="3">
    <source>
        <dbReference type="Proteomes" id="UP000325516"/>
    </source>
</evidence>
<dbReference type="AlphaFoldDB" id="A0A5J6L078"/>
<name>A0A5J6L078_9MICO</name>
<dbReference type="CDD" id="cd11378">
    <property type="entry name" value="DUF296"/>
    <property type="match status" value="1"/>
</dbReference>
<accession>A0A5J6L078</accession>
<sequence length="188" mass="19209">MPGGTLVDKRATGDPMKIATAVSGRRLMIALEPGDEVLSSLATACRDAGIDQGVISTFSGALRWARLIASDTVPADPELPLPDHIEATYCEGVGSGTITRDPDGAHVVHVHVALGEKDRSGAAVAGHLLAAETHYVVEVVIDEVLAPVMTRTAHPCSSGVAILGFVGSAPPADHGAGSESADEARTTS</sequence>
<reference evidence="3" key="1">
    <citation type="submission" date="2019-09" db="EMBL/GenBank/DDBJ databases">
        <title>Mumia zhuanghuii sp. nov. isolated from the intestinal contents of plateau pika (Ochotona curzoniae) in the Qinghai-Tibet plateau of China.</title>
        <authorList>
            <person name="Tian Z."/>
        </authorList>
    </citation>
    <scope>NUCLEOTIDE SEQUENCE [LARGE SCALE GENOMIC DNA]</scope>
    <source>
        <strain evidence="3">L-031</strain>
    </source>
</reference>
<evidence type="ECO:0000313" key="2">
    <source>
        <dbReference type="EMBL" id="QEW01875.1"/>
    </source>
</evidence>
<dbReference type="KEGG" id="mlz:F6J85_01350"/>
<dbReference type="Pfam" id="PF03479">
    <property type="entry name" value="PCC"/>
    <property type="match status" value="1"/>
</dbReference>
<keyword evidence="2" id="KW-0238">DNA-binding</keyword>
<organism evidence="2 3">
    <name type="scientific">Microbacterium lushaniae</name>
    <dbReference type="NCBI Taxonomy" id="2614639"/>
    <lineage>
        <taxon>Bacteria</taxon>
        <taxon>Bacillati</taxon>
        <taxon>Actinomycetota</taxon>
        <taxon>Actinomycetes</taxon>
        <taxon>Micrococcales</taxon>
        <taxon>Microbacteriaceae</taxon>
        <taxon>Microbacterium</taxon>
    </lineage>
</organism>
<keyword evidence="3" id="KW-1185">Reference proteome</keyword>
<proteinExistence type="predicted"/>
<gene>
    <name evidence="2" type="ORF">F6J85_01350</name>
</gene>
<feature type="domain" description="PPC" evidence="1">
    <location>
        <begin position="21"/>
        <end position="166"/>
    </location>
</feature>
<protein>
    <submittedName>
        <fullName evidence="2">DNA-binding protein</fullName>
    </submittedName>
</protein>
<dbReference type="GO" id="GO:0003677">
    <property type="term" value="F:DNA binding"/>
    <property type="evidence" value="ECO:0007669"/>
    <property type="project" value="UniProtKB-KW"/>
</dbReference>
<dbReference type="Gene3D" id="3.30.1330.80">
    <property type="entry name" value="Hypothetical protein, similar to alpha- acetolactate decarboxylase, domain 2"/>
    <property type="match status" value="1"/>
</dbReference>
<dbReference type="Proteomes" id="UP000325516">
    <property type="component" value="Chromosome"/>
</dbReference>
<dbReference type="SUPFAM" id="SSF117856">
    <property type="entry name" value="AF0104/ALDC/Ptd012-like"/>
    <property type="match status" value="1"/>
</dbReference>
<evidence type="ECO:0000259" key="1">
    <source>
        <dbReference type="PROSITE" id="PS51742"/>
    </source>
</evidence>
<dbReference type="EMBL" id="CP044232">
    <property type="protein sequence ID" value="QEW01875.1"/>
    <property type="molecule type" value="Genomic_DNA"/>
</dbReference>
<dbReference type="PROSITE" id="PS51742">
    <property type="entry name" value="PPC"/>
    <property type="match status" value="1"/>
</dbReference>
<dbReference type="InterPro" id="IPR005175">
    <property type="entry name" value="PPC_dom"/>
</dbReference>